<keyword evidence="8" id="KW-0805">Transcription regulation</keyword>
<protein>
    <recommendedName>
        <fullName evidence="14">C2H2-type domain-containing protein</fullName>
    </recommendedName>
</protein>
<feature type="domain" description="C2H2-type" evidence="14">
    <location>
        <begin position="183"/>
        <end position="210"/>
    </location>
</feature>
<comment type="subcellular location">
    <subcellularLocation>
        <location evidence="2">Nucleus</location>
    </subcellularLocation>
</comment>
<comment type="similarity">
    <text evidence="3">Belongs to the krueppel C2H2-type zinc-finger protein family.</text>
</comment>
<feature type="domain" description="C2H2-type" evidence="14">
    <location>
        <begin position="243"/>
        <end position="270"/>
    </location>
</feature>
<dbReference type="PROSITE" id="PS50157">
    <property type="entry name" value="ZINC_FINGER_C2H2_2"/>
    <property type="match status" value="3"/>
</dbReference>
<evidence type="ECO:0000256" key="12">
    <source>
        <dbReference type="PROSITE-ProRule" id="PRU00042"/>
    </source>
</evidence>
<reference evidence="15" key="2">
    <citation type="submission" date="2025-09" db="UniProtKB">
        <authorList>
            <consortium name="Ensembl"/>
        </authorList>
    </citation>
    <scope>IDENTIFICATION</scope>
</reference>
<evidence type="ECO:0000256" key="6">
    <source>
        <dbReference type="ARBA" id="ARBA00022771"/>
    </source>
</evidence>
<feature type="domain" description="C2H2-type" evidence="14">
    <location>
        <begin position="211"/>
        <end position="242"/>
    </location>
</feature>
<keyword evidence="11" id="KW-0539">Nucleus</keyword>
<keyword evidence="9" id="KW-0238">DNA-binding</keyword>
<name>A0A8C5PJ69_9ANUR</name>
<dbReference type="PROSITE" id="PS00028">
    <property type="entry name" value="ZINC_FINGER_C2H2_1"/>
    <property type="match status" value="3"/>
</dbReference>
<sequence>MSASTSVVRCVPGVRNPRSTACSLRQTPLVSWPSGSSPSRISKQASRPHISAPASLVRGGGLAHLRPTGPSESVSYVEENLMKPLSVKQEEIIKEETLDFQENQKEPENSELSHGTVQKNDPDSDMLVHSDIINPVSCGSELPQTHTAHIGRKTFQCPESNKCLNTNASLGIHRRVLIGEKMFACSECGKCFRIKCEVTAHERLHTGEKPFACSGCEKCFKTKGELTAHERLHTRIHTGEKPFACSECEKCFTTKGELTAHERIHTGENNYILVNGFSPILSV</sequence>
<evidence type="ECO:0000256" key="1">
    <source>
        <dbReference type="ARBA" id="ARBA00003767"/>
    </source>
</evidence>
<proteinExistence type="inferred from homology"/>
<evidence type="ECO:0000256" key="8">
    <source>
        <dbReference type="ARBA" id="ARBA00023015"/>
    </source>
</evidence>
<dbReference type="GO" id="GO:0000981">
    <property type="term" value="F:DNA-binding transcription factor activity, RNA polymerase II-specific"/>
    <property type="evidence" value="ECO:0007669"/>
    <property type="project" value="TreeGrafter"/>
</dbReference>
<feature type="region of interest" description="Disordered" evidence="13">
    <location>
        <begin position="101"/>
        <end position="122"/>
    </location>
</feature>
<dbReference type="Ensembl" id="ENSLLET00000024526.1">
    <property type="protein sequence ID" value="ENSLLEP00000023621.1"/>
    <property type="gene ID" value="ENSLLEG00000014979.1"/>
</dbReference>
<dbReference type="FunFam" id="3.30.160.60:FF:000739">
    <property type="entry name" value="Zgc:171418 protein"/>
    <property type="match status" value="1"/>
</dbReference>
<dbReference type="FunFam" id="3.30.160.60:FF:001155">
    <property type="entry name" value="Zinc finger 30C"/>
    <property type="match status" value="1"/>
</dbReference>
<evidence type="ECO:0000256" key="5">
    <source>
        <dbReference type="ARBA" id="ARBA00022737"/>
    </source>
</evidence>
<dbReference type="GeneTree" id="ENSGT01150000286918"/>
<evidence type="ECO:0000256" key="4">
    <source>
        <dbReference type="ARBA" id="ARBA00022723"/>
    </source>
</evidence>
<evidence type="ECO:0000256" key="9">
    <source>
        <dbReference type="ARBA" id="ARBA00023125"/>
    </source>
</evidence>
<keyword evidence="7" id="KW-0862">Zinc</keyword>
<dbReference type="Gene3D" id="3.30.160.60">
    <property type="entry name" value="Classic Zinc Finger"/>
    <property type="match status" value="3"/>
</dbReference>
<evidence type="ECO:0000256" key="2">
    <source>
        <dbReference type="ARBA" id="ARBA00004123"/>
    </source>
</evidence>
<organism evidence="15 16">
    <name type="scientific">Leptobrachium leishanense</name>
    <name type="common">Leishan spiny toad</name>
    <dbReference type="NCBI Taxonomy" id="445787"/>
    <lineage>
        <taxon>Eukaryota</taxon>
        <taxon>Metazoa</taxon>
        <taxon>Chordata</taxon>
        <taxon>Craniata</taxon>
        <taxon>Vertebrata</taxon>
        <taxon>Euteleostomi</taxon>
        <taxon>Amphibia</taxon>
        <taxon>Batrachia</taxon>
        <taxon>Anura</taxon>
        <taxon>Pelobatoidea</taxon>
        <taxon>Megophryidae</taxon>
        <taxon>Leptobrachium</taxon>
    </lineage>
</organism>
<evidence type="ECO:0000313" key="16">
    <source>
        <dbReference type="Proteomes" id="UP000694569"/>
    </source>
</evidence>
<dbReference type="SMART" id="SM00355">
    <property type="entry name" value="ZnF_C2H2"/>
    <property type="match status" value="3"/>
</dbReference>
<dbReference type="GO" id="GO:0000978">
    <property type="term" value="F:RNA polymerase II cis-regulatory region sequence-specific DNA binding"/>
    <property type="evidence" value="ECO:0007669"/>
    <property type="project" value="TreeGrafter"/>
</dbReference>
<dbReference type="FunFam" id="3.30.160.60:FF:001480">
    <property type="entry name" value="Si:cabz01071911.3"/>
    <property type="match status" value="1"/>
</dbReference>
<evidence type="ECO:0000256" key="7">
    <source>
        <dbReference type="ARBA" id="ARBA00022833"/>
    </source>
</evidence>
<accession>A0A8C5PJ69</accession>
<dbReference type="InterPro" id="IPR036236">
    <property type="entry name" value="Znf_C2H2_sf"/>
</dbReference>
<keyword evidence="4" id="KW-0479">Metal-binding</keyword>
<dbReference type="GO" id="GO:0008270">
    <property type="term" value="F:zinc ion binding"/>
    <property type="evidence" value="ECO:0007669"/>
    <property type="project" value="UniProtKB-KW"/>
</dbReference>
<keyword evidence="16" id="KW-1185">Reference proteome</keyword>
<dbReference type="PANTHER" id="PTHR23226:SF397">
    <property type="entry name" value="C2H2-TYPE DOMAIN-CONTAINING PROTEIN"/>
    <property type="match status" value="1"/>
</dbReference>
<feature type="compositionally biased region" description="Low complexity" evidence="13">
    <location>
        <begin position="31"/>
        <end position="42"/>
    </location>
</feature>
<comment type="function">
    <text evidence="1">May be involved in transcriptional regulation.</text>
</comment>
<evidence type="ECO:0000256" key="10">
    <source>
        <dbReference type="ARBA" id="ARBA00023163"/>
    </source>
</evidence>
<keyword evidence="6 12" id="KW-0863">Zinc-finger</keyword>
<evidence type="ECO:0000256" key="11">
    <source>
        <dbReference type="ARBA" id="ARBA00023242"/>
    </source>
</evidence>
<dbReference type="Pfam" id="PF00096">
    <property type="entry name" value="zf-C2H2"/>
    <property type="match status" value="3"/>
</dbReference>
<dbReference type="PANTHER" id="PTHR23226">
    <property type="entry name" value="ZINC FINGER AND SCAN DOMAIN-CONTAINING"/>
    <property type="match status" value="1"/>
</dbReference>
<evidence type="ECO:0000256" key="3">
    <source>
        <dbReference type="ARBA" id="ARBA00006991"/>
    </source>
</evidence>
<keyword evidence="10" id="KW-0804">Transcription</keyword>
<evidence type="ECO:0000256" key="13">
    <source>
        <dbReference type="SAM" id="MobiDB-lite"/>
    </source>
</evidence>
<keyword evidence="5" id="KW-0677">Repeat</keyword>
<evidence type="ECO:0000313" key="15">
    <source>
        <dbReference type="Ensembl" id="ENSLLEP00000023621.1"/>
    </source>
</evidence>
<dbReference type="OrthoDB" id="654211at2759"/>
<evidence type="ECO:0000259" key="14">
    <source>
        <dbReference type="PROSITE" id="PS50157"/>
    </source>
</evidence>
<dbReference type="InterPro" id="IPR013087">
    <property type="entry name" value="Znf_C2H2_type"/>
</dbReference>
<dbReference type="Proteomes" id="UP000694569">
    <property type="component" value="Unplaced"/>
</dbReference>
<dbReference type="SUPFAM" id="SSF57667">
    <property type="entry name" value="beta-beta-alpha zinc fingers"/>
    <property type="match status" value="3"/>
</dbReference>
<reference evidence="15" key="1">
    <citation type="submission" date="2025-08" db="UniProtKB">
        <authorList>
            <consortium name="Ensembl"/>
        </authorList>
    </citation>
    <scope>IDENTIFICATION</scope>
</reference>
<dbReference type="AlphaFoldDB" id="A0A8C5PJ69"/>
<dbReference type="GO" id="GO:0005634">
    <property type="term" value="C:nucleus"/>
    <property type="evidence" value="ECO:0007669"/>
    <property type="project" value="UniProtKB-SubCell"/>
</dbReference>
<feature type="compositionally biased region" description="Polar residues" evidence="13">
    <location>
        <begin position="110"/>
        <end position="119"/>
    </location>
</feature>
<feature type="region of interest" description="Disordered" evidence="13">
    <location>
        <begin position="31"/>
        <end position="54"/>
    </location>
</feature>